<accession>A0AAV5S336</accession>
<dbReference type="AlphaFoldDB" id="A0AAV5S336"/>
<sequence length="240" mass="26599">MKLLVVNPNSSVGMTEEIRENVEAYLQSQNGDIPIIDYYTGPKESPPQISDINSSNQSVAACLPELSDASSSHFYDLYDGVLIACFSDHPLVEALSSLAAEDNSSTIVMGLLNSSIAYCSLQVNKAFSILTSNKEWVDILNNSVESKFLTNQSKKYWMGTVSTDLEVLDLHSPENFNTILSIAQKENKDRLGSNLIILGCAGFSALYPKLQEHWRNDKTVRFVEPVTLGIETLIFLYKSM</sequence>
<dbReference type="PANTHER" id="PTHR28047:SF5">
    <property type="entry name" value="PROTEIN DCG1"/>
    <property type="match status" value="1"/>
</dbReference>
<evidence type="ECO:0000256" key="1">
    <source>
        <dbReference type="ARBA" id="ARBA00038414"/>
    </source>
</evidence>
<comment type="similarity">
    <text evidence="1">Belongs to the HyuE racemase family.</text>
</comment>
<proteinExistence type="inferred from homology"/>
<keyword evidence="3" id="KW-1185">Reference proteome</keyword>
<evidence type="ECO:0000313" key="2">
    <source>
        <dbReference type="EMBL" id="GMM57687.1"/>
    </source>
</evidence>
<dbReference type="Gene3D" id="3.40.50.12500">
    <property type="match status" value="1"/>
</dbReference>
<dbReference type="InterPro" id="IPR052186">
    <property type="entry name" value="Hydantoin_racemase-like"/>
</dbReference>
<reference evidence="2 3" key="1">
    <citation type="journal article" date="2023" name="Elife">
        <title>Identification of key yeast species and microbe-microbe interactions impacting larval growth of Drosophila in the wild.</title>
        <authorList>
            <person name="Mure A."/>
            <person name="Sugiura Y."/>
            <person name="Maeda R."/>
            <person name="Honda K."/>
            <person name="Sakurai N."/>
            <person name="Takahashi Y."/>
            <person name="Watada M."/>
            <person name="Katoh T."/>
            <person name="Gotoh A."/>
            <person name="Gotoh Y."/>
            <person name="Taniguchi I."/>
            <person name="Nakamura K."/>
            <person name="Hayashi T."/>
            <person name="Katayama T."/>
            <person name="Uemura T."/>
            <person name="Hattori Y."/>
        </authorList>
    </citation>
    <scope>NUCLEOTIDE SEQUENCE [LARGE SCALE GENOMIC DNA]</scope>
    <source>
        <strain evidence="2 3">KH-74</strain>
    </source>
</reference>
<comment type="caution">
    <text evidence="2">The sequence shown here is derived from an EMBL/GenBank/DDBJ whole genome shotgun (WGS) entry which is preliminary data.</text>
</comment>
<dbReference type="PANTHER" id="PTHR28047">
    <property type="entry name" value="PROTEIN DCG1"/>
    <property type="match status" value="1"/>
</dbReference>
<dbReference type="EMBL" id="BTGD01000013">
    <property type="protein sequence ID" value="GMM57687.1"/>
    <property type="molecule type" value="Genomic_DNA"/>
</dbReference>
<gene>
    <name evidence="2" type="ORF">DAKH74_043030</name>
</gene>
<dbReference type="GO" id="GO:0047661">
    <property type="term" value="F:amino-acid racemase activity"/>
    <property type="evidence" value="ECO:0007669"/>
    <property type="project" value="InterPro"/>
</dbReference>
<dbReference type="Pfam" id="PF01177">
    <property type="entry name" value="Asp_Glu_race"/>
    <property type="match status" value="1"/>
</dbReference>
<evidence type="ECO:0000313" key="3">
    <source>
        <dbReference type="Proteomes" id="UP001377567"/>
    </source>
</evidence>
<dbReference type="InterPro" id="IPR015942">
    <property type="entry name" value="Asp/Glu/hydantoin_racemase"/>
</dbReference>
<organism evidence="2 3">
    <name type="scientific">Maudiozyma humilis</name>
    <name type="common">Sour dough yeast</name>
    <name type="synonym">Kazachstania humilis</name>
    <dbReference type="NCBI Taxonomy" id="51915"/>
    <lineage>
        <taxon>Eukaryota</taxon>
        <taxon>Fungi</taxon>
        <taxon>Dikarya</taxon>
        <taxon>Ascomycota</taxon>
        <taxon>Saccharomycotina</taxon>
        <taxon>Saccharomycetes</taxon>
        <taxon>Saccharomycetales</taxon>
        <taxon>Saccharomycetaceae</taxon>
        <taxon>Maudiozyma</taxon>
    </lineage>
</organism>
<dbReference type="Proteomes" id="UP001377567">
    <property type="component" value="Unassembled WGS sequence"/>
</dbReference>
<dbReference type="InterPro" id="IPR053714">
    <property type="entry name" value="Iso_Racemase_Enz_sf"/>
</dbReference>
<name>A0AAV5S336_MAUHU</name>
<protein>
    <submittedName>
        <fullName evidence="2">Dcg1 protein</fullName>
    </submittedName>
</protein>